<protein>
    <submittedName>
        <fullName evidence="1">Uncharacterized protein</fullName>
    </submittedName>
</protein>
<gene>
    <name evidence="1" type="ORF">SE17_30750</name>
</gene>
<dbReference type="Proteomes" id="UP000050509">
    <property type="component" value="Unassembled WGS sequence"/>
</dbReference>
<reference evidence="1 2" key="1">
    <citation type="submission" date="2015-09" db="EMBL/GenBank/DDBJ databases">
        <title>Draft genome sequence of Kouleothrix aurantiaca JCM 19913.</title>
        <authorList>
            <person name="Hemp J."/>
        </authorList>
    </citation>
    <scope>NUCLEOTIDE SEQUENCE [LARGE SCALE GENOMIC DNA]</scope>
    <source>
        <strain evidence="1 2">COM-B</strain>
    </source>
</reference>
<name>A0A0P9DIS5_9CHLR</name>
<organism evidence="1 2">
    <name type="scientific">Kouleothrix aurantiaca</name>
    <dbReference type="NCBI Taxonomy" id="186479"/>
    <lineage>
        <taxon>Bacteria</taxon>
        <taxon>Bacillati</taxon>
        <taxon>Chloroflexota</taxon>
        <taxon>Chloroflexia</taxon>
        <taxon>Chloroflexales</taxon>
        <taxon>Roseiflexineae</taxon>
        <taxon>Roseiflexaceae</taxon>
        <taxon>Kouleothrix</taxon>
    </lineage>
</organism>
<proteinExistence type="predicted"/>
<dbReference type="AlphaFoldDB" id="A0A0P9DIS5"/>
<evidence type="ECO:0000313" key="2">
    <source>
        <dbReference type="Proteomes" id="UP000050509"/>
    </source>
</evidence>
<accession>A0A0P9DIS5</accession>
<dbReference type="EMBL" id="LJCR01001764">
    <property type="protein sequence ID" value="KPV49767.1"/>
    <property type="molecule type" value="Genomic_DNA"/>
</dbReference>
<keyword evidence="2" id="KW-1185">Reference proteome</keyword>
<evidence type="ECO:0000313" key="1">
    <source>
        <dbReference type="EMBL" id="KPV49767.1"/>
    </source>
</evidence>
<sequence length="72" mass="8351">MYLGWFDDNPKKSASLKITEAIDAYMDRFKTRPNVVLVNEADCAEINGVKVRPEGYIRRNNFWVGWEDAARV</sequence>
<comment type="caution">
    <text evidence="1">The sequence shown here is derived from an EMBL/GenBank/DDBJ whole genome shotgun (WGS) entry which is preliminary data.</text>
</comment>